<evidence type="ECO:0000256" key="2">
    <source>
        <dbReference type="ARBA" id="ARBA00022741"/>
    </source>
</evidence>
<dbReference type="InterPro" id="IPR003439">
    <property type="entry name" value="ABC_transporter-like_ATP-bd"/>
</dbReference>
<proteinExistence type="inferred from homology"/>
<feature type="coiled-coil region" evidence="6">
    <location>
        <begin position="241"/>
        <end position="275"/>
    </location>
</feature>
<dbReference type="PANTHER" id="PTHR42855:SF2">
    <property type="entry name" value="DRUG RESISTANCE ABC TRANSPORTER,ATP-BINDING PROTEIN"/>
    <property type="match status" value="1"/>
</dbReference>
<evidence type="ECO:0000259" key="7">
    <source>
        <dbReference type="PROSITE" id="PS50893"/>
    </source>
</evidence>
<evidence type="ECO:0000313" key="8">
    <source>
        <dbReference type="EMBL" id="ETK01940.1"/>
    </source>
</evidence>
<dbReference type="Gene3D" id="3.40.50.300">
    <property type="entry name" value="P-loop containing nucleotide triphosphate hydrolases"/>
    <property type="match status" value="2"/>
</dbReference>
<dbReference type="FunFam" id="3.40.50.300:FF:000011">
    <property type="entry name" value="Putative ABC transporter ATP-binding component"/>
    <property type="match status" value="1"/>
</dbReference>
<dbReference type="CDD" id="cd03221">
    <property type="entry name" value="ABCF_EF-3"/>
    <property type="match status" value="2"/>
</dbReference>
<feature type="domain" description="ABC transporter" evidence="7">
    <location>
        <begin position="2"/>
        <end position="252"/>
    </location>
</feature>
<gene>
    <name evidence="8" type="ORF">N425_07015</name>
</gene>
<dbReference type="GO" id="GO:0005524">
    <property type="term" value="F:ATP binding"/>
    <property type="evidence" value="ECO:0007669"/>
    <property type="project" value="UniProtKB-KW"/>
</dbReference>
<dbReference type="Pfam" id="PF12848">
    <property type="entry name" value="ABC_tran_Xtn"/>
    <property type="match status" value="1"/>
</dbReference>
<keyword evidence="6" id="KW-0175">Coiled coil</keyword>
<organism evidence="8 9">
    <name type="scientific">Tannerella sp. oral taxon BU063 isolate Cell 2</name>
    <dbReference type="NCBI Taxonomy" id="1411148"/>
    <lineage>
        <taxon>Bacteria</taxon>
        <taxon>Pseudomonadati</taxon>
        <taxon>Bacteroidota</taxon>
        <taxon>Bacteroidia</taxon>
        <taxon>Bacteroidales</taxon>
        <taxon>Tannerellaceae</taxon>
        <taxon>Tannerella</taxon>
    </lineage>
</organism>
<dbReference type="InterPro" id="IPR032781">
    <property type="entry name" value="ABC_tran_Xtn"/>
</dbReference>
<feature type="domain" description="ABC transporter" evidence="7">
    <location>
        <begin position="320"/>
        <end position="535"/>
    </location>
</feature>
<comment type="similarity">
    <text evidence="4">Belongs to the ABC transporter superfamily. ABCF family. YbiT subfamily.</text>
</comment>
<dbReference type="Proteomes" id="UP000018837">
    <property type="component" value="Unassembled WGS sequence"/>
</dbReference>
<accession>W2C452</accession>
<evidence type="ECO:0000256" key="6">
    <source>
        <dbReference type="SAM" id="Coils"/>
    </source>
</evidence>
<dbReference type="InterPro" id="IPR003593">
    <property type="entry name" value="AAA+_ATPase"/>
</dbReference>
<evidence type="ECO:0000313" key="9">
    <source>
        <dbReference type="Proteomes" id="UP000018837"/>
    </source>
</evidence>
<dbReference type="InterPro" id="IPR027417">
    <property type="entry name" value="P-loop_NTPase"/>
</dbReference>
<name>W2C452_9BACT</name>
<comment type="caution">
    <text evidence="8">The sequence shown here is derived from an EMBL/GenBank/DDBJ whole genome shotgun (WGS) entry which is preliminary data.</text>
</comment>
<evidence type="ECO:0000256" key="3">
    <source>
        <dbReference type="ARBA" id="ARBA00022840"/>
    </source>
</evidence>
<dbReference type="EMBL" id="AYUF01000425">
    <property type="protein sequence ID" value="ETK01940.1"/>
    <property type="molecule type" value="Genomic_DNA"/>
</dbReference>
<sequence length="539" mass="61119">MIIVSGLDIRFGKRILFQDVNLKFLPGNCYGIIGANGAGKSTFLRAISGDLDPTRGTISMGPGERLSVLAQDHFAFDDYTVLDTVLMGHTQLWAVMSEKNALYAKEDFTDADGIRASELEEKFAEMEGWNAESDAAALLSGLGIEEALHAKMMRDLSGKQKVRVLLARALFGKPDNLLLDEPTNDLDLETVSWLENYLANFEHTVLVVSHDRHFLDAVCTHTVDIDFGKLKLFAGNYSFWYESSQLALRQQQQQNKKAEEKKKELEEFIRRFSANVAKSKQTTSRKKMLEKLNIEEIQPSSRRYPGILFNPAREPGNQILEVSGLTKTIDGHTLFRDLNFNVEKDDKIVFISRDPRAMTALFQIINGEEEPDAGTFRWGQTITTAYLPLDNARYFNSDYNLLEWLGQFAKDTNEVFLKGFLGRMLFTGEELQKKVSVLSGGEKMRCMISRMMLRDANTLILDTPTNHLDLESIQAFNNTLVNYKGNVLFASHDHEFIQTVANRVIELTPNGNIDKMIEYDDYISDPKISELRERLYAGK</sequence>
<dbReference type="FunFam" id="3.40.50.300:FF:000070">
    <property type="entry name" value="Putative ABC transporter ATP-binding component"/>
    <property type="match status" value="1"/>
</dbReference>
<reference evidence="8 9" key="1">
    <citation type="submission" date="2013-11" db="EMBL/GenBank/DDBJ databases">
        <title>Single cell genomics of uncultured Tannerella BU063 (oral taxon 286).</title>
        <authorList>
            <person name="Beall C.J."/>
            <person name="Campbell A.G."/>
            <person name="Griffen A.L."/>
            <person name="Podar M."/>
            <person name="Leys E.J."/>
        </authorList>
    </citation>
    <scope>NUCLEOTIDE SEQUENCE [LARGE SCALE GENOMIC DNA]</scope>
    <source>
        <strain evidence="8">Cell 2</strain>
    </source>
</reference>
<keyword evidence="1" id="KW-0677">Repeat</keyword>
<dbReference type="SUPFAM" id="SSF52540">
    <property type="entry name" value="P-loop containing nucleoside triphosphate hydrolases"/>
    <property type="match status" value="2"/>
</dbReference>
<dbReference type="Pfam" id="PF00005">
    <property type="entry name" value="ABC_tran"/>
    <property type="match status" value="2"/>
</dbReference>
<evidence type="ECO:0000256" key="5">
    <source>
        <dbReference type="ARBA" id="ARBA00074044"/>
    </source>
</evidence>
<dbReference type="InterPro" id="IPR051309">
    <property type="entry name" value="ABCF_ATPase"/>
</dbReference>
<dbReference type="PANTHER" id="PTHR42855">
    <property type="entry name" value="ABC TRANSPORTER ATP-BINDING SUBUNIT"/>
    <property type="match status" value="1"/>
</dbReference>
<keyword evidence="3" id="KW-0067">ATP-binding</keyword>
<dbReference type="GO" id="GO:0016887">
    <property type="term" value="F:ATP hydrolysis activity"/>
    <property type="evidence" value="ECO:0007669"/>
    <property type="project" value="InterPro"/>
</dbReference>
<protein>
    <recommendedName>
        <fullName evidence="5">Probable ATP-binding protein YbiT</fullName>
    </recommendedName>
</protein>
<dbReference type="PATRIC" id="fig|1411148.3.peg.1064"/>
<evidence type="ECO:0000256" key="1">
    <source>
        <dbReference type="ARBA" id="ARBA00022737"/>
    </source>
</evidence>
<dbReference type="AlphaFoldDB" id="W2C452"/>
<keyword evidence="2" id="KW-0547">Nucleotide-binding</keyword>
<dbReference type="PROSITE" id="PS50893">
    <property type="entry name" value="ABC_TRANSPORTER_2"/>
    <property type="match status" value="2"/>
</dbReference>
<dbReference type="SMART" id="SM00382">
    <property type="entry name" value="AAA"/>
    <property type="match status" value="1"/>
</dbReference>
<evidence type="ECO:0000256" key="4">
    <source>
        <dbReference type="ARBA" id="ARBA00061551"/>
    </source>
</evidence>